<reference evidence="7 8" key="1">
    <citation type="submission" date="2022-05" db="EMBL/GenBank/DDBJ databases">
        <authorList>
            <consortium name="Genoscope - CEA"/>
            <person name="William W."/>
        </authorList>
    </citation>
    <scope>NUCLEOTIDE SEQUENCE [LARGE SCALE GENOMIC DNA]</scope>
</reference>
<feature type="repeat" description="TPR" evidence="3">
    <location>
        <begin position="1766"/>
        <end position="1799"/>
    </location>
</feature>
<dbReference type="Gene3D" id="3.40.50.300">
    <property type="entry name" value="P-loop containing nucleotide triphosphate hydrolases"/>
    <property type="match status" value="1"/>
</dbReference>
<organism evidence="7 8">
    <name type="scientific">Porites lobata</name>
    <dbReference type="NCBI Taxonomy" id="104759"/>
    <lineage>
        <taxon>Eukaryota</taxon>
        <taxon>Metazoa</taxon>
        <taxon>Cnidaria</taxon>
        <taxon>Anthozoa</taxon>
        <taxon>Hexacorallia</taxon>
        <taxon>Scleractinia</taxon>
        <taxon>Fungiina</taxon>
        <taxon>Poritidae</taxon>
        <taxon>Porites</taxon>
    </lineage>
</organism>
<feature type="domain" description="NACHT" evidence="6">
    <location>
        <begin position="362"/>
        <end position="521"/>
    </location>
</feature>
<evidence type="ECO:0008006" key="9">
    <source>
        <dbReference type="Google" id="ProtNLM"/>
    </source>
</evidence>
<feature type="region of interest" description="Disordered" evidence="4">
    <location>
        <begin position="1"/>
        <end position="30"/>
    </location>
</feature>
<dbReference type="InterPro" id="IPR000845">
    <property type="entry name" value="Nucleoside_phosphorylase_d"/>
</dbReference>
<evidence type="ECO:0000256" key="1">
    <source>
        <dbReference type="ARBA" id="ARBA00022737"/>
    </source>
</evidence>
<dbReference type="InterPro" id="IPR035994">
    <property type="entry name" value="Nucleoside_phosphorylase_sf"/>
</dbReference>
<dbReference type="Pfam" id="PF01048">
    <property type="entry name" value="PNP_UDP_1"/>
    <property type="match status" value="1"/>
</dbReference>
<dbReference type="Proteomes" id="UP001159405">
    <property type="component" value="Unassembled WGS sequence"/>
</dbReference>
<dbReference type="Gene3D" id="3.40.50.1580">
    <property type="entry name" value="Nucleoside phosphorylase domain"/>
    <property type="match status" value="1"/>
</dbReference>
<dbReference type="SUPFAM" id="SSF52540">
    <property type="entry name" value="P-loop containing nucleoside triphosphate hydrolases"/>
    <property type="match status" value="1"/>
</dbReference>
<feature type="repeat" description="TPR" evidence="3">
    <location>
        <begin position="1233"/>
        <end position="1266"/>
    </location>
</feature>
<evidence type="ECO:0000256" key="3">
    <source>
        <dbReference type="PROSITE-ProRule" id="PRU00339"/>
    </source>
</evidence>
<dbReference type="PROSITE" id="PS50005">
    <property type="entry name" value="TPR"/>
    <property type="match status" value="10"/>
</dbReference>
<feature type="repeat" description="TPR" evidence="3">
    <location>
        <begin position="1615"/>
        <end position="1648"/>
    </location>
</feature>
<dbReference type="SMART" id="SM00028">
    <property type="entry name" value="TPR"/>
    <property type="match status" value="24"/>
</dbReference>
<dbReference type="PANTHER" id="PTHR45641">
    <property type="entry name" value="TETRATRICOPEPTIDE REPEAT PROTEIN (AFU_ORTHOLOGUE AFUA_6G03870)"/>
    <property type="match status" value="1"/>
</dbReference>
<gene>
    <name evidence="7" type="ORF">PLOB_00038181</name>
</gene>
<evidence type="ECO:0000313" key="7">
    <source>
        <dbReference type="EMBL" id="CAH3187731.1"/>
    </source>
</evidence>
<evidence type="ECO:0000313" key="8">
    <source>
        <dbReference type="Proteomes" id="UP001159405"/>
    </source>
</evidence>
<dbReference type="SUPFAM" id="SSF53167">
    <property type="entry name" value="Purine and uridine phosphorylases"/>
    <property type="match status" value="1"/>
</dbReference>
<dbReference type="Gene3D" id="1.25.40.10">
    <property type="entry name" value="Tetratricopeptide repeat domain"/>
    <property type="match status" value="8"/>
</dbReference>
<dbReference type="InterPro" id="IPR011990">
    <property type="entry name" value="TPR-like_helical_dom_sf"/>
</dbReference>
<feature type="repeat" description="TPR" evidence="3">
    <location>
        <begin position="1443"/>
        <end position="1476"/>
    </location>
</feature>
<dbReference type="InterPro" id="IPR007111">
    <property type="entry name" value="NACHT_NTPase"/>
</dbReference>
<evidence type="ECO:0000256" key="2">
    <source>
        <dbReference type="ARBA" id="ARBA00022803"/>
    </source>
</evidence>
<name>A0ABN8SA96_9CNID</name>
<feature type="repeat" description="TPR" evidence="3">
    <location>
        <begin position="1275"/>
        <end position="1308"/>
    </location>
</feature>
<keyword evidence="2 3" id="KW-0802">TPR repeat</keyword>
<comment type="caution">
    <text evidence="7">The sequence shown here is derived from an EMBL/GenBank/DDBJ whole genome shotgun (WGS) entry which is preliminary data.</text>
</comment>
<feature type="repeat" description="TPR" evidence="3">
    <location>
        <begin position="1107"/>
        <end position="1140"/>
    </location>
</feature>
<feature type="repeat" description="TPR" evidence="3">
    <location>
        <begin position="2001"/>
        <end position="2034"/>
    </location>
</feature>
<feature type="repeat" description="TPR" evidence="3">
    <location>
        <begin position="1317"/>
        <end position="1350"/>
    </location>
</feature>
<evidence type="ECO:0000256" key="4">
    <source>
        <dbReference type="SAM" id="MobiDB-lite"/>
    </source>
</evidence>
<dbReference type="Pfam" id="PF05729">
    <property type="entry name" value="NACHT"/>
    <property type="match status" value="1"/>
</dbReference>
<dbReference type="PANTHER" id="PTHR45641:SF1">
    <property type="entry name" value="AAA+ ATPASE DOMAIN-CONTAINING PROTEIN"/>
    <property type="match status" value="1"/>
</dbReference>
<keyword evidence="8" id="KW-1185">Reference proteome</keyword>
<dbReference type="InterPro" id="IPR036388">
    <property type="entry name" value="WH-like_DNA-bd_sf"/>
</dbReference>
<sequence length="2039" mass="225679">MSNPSKDFASNAQEDISESENWGTKSKNSDACEDLPQLTVKLPRMSDIQVPTKLRKHARLPVDILLLTVKDCEFSACYMNLNNPFKCWFDDVGFVYLEDENEGQKEKVKVALLRCHEGSGGPGGSIVTTKNAVSVLKPKAVILVGTCSSLCPEKTKLGDVVISAKLTTYGLKVVTNERELHNNIRTFASKRFLDLIKDAALGWEAPLKNLEDREVKIHSSGELLSVPEVINAEWRRKQLAENFPQVVAIDSEAEGLYTAAFDLQVEWLVVKGIADYADGSVSTNENWSEFASANAASLVAKILNDAVVFQRWPHYQGNDDHVNKGVRPSLSLPSLPAMVPNFTGRQSECEEITGHVTSESTRLVSIWGSPGFGKTSVAIAVGHDLQSKGMPVCWLSLRELKTKTDLTSKLLSFVKPSVRNDHPSFSHPSLDDQLCLLLSEISDRSIFILDNADNLLEDGEPGVKKEVIGLLKEILRRSKAAIFALTTRESLGFLNVDLQGHQSVRIRPLDEDSAKTLVKALLPTASSSDCTRILQICGLVPFAIRLLCSSISEGEAEPSQYLDEFMQFASRASIAERLDRPDYPDEYRLQSLFDLSFERLTAQEKKALVSLSILPENFGTEVAGAVLDKKNLQAKKVLHGLRRKSLLDSDVKQELFTMHKLLQSFAREKGQNEMKDTVLKSKDRLNAFYVSLFQKLNEQFLTGHSMIAFLKFYEDEERIIQSLLNTLANAKAANTVFDVLSKGELFLATLFFKEASTFNKIYDSAIEATKRFERTESYSRLLVSKAFGEACWGAKGSTMQLLCRAEEAEAEALPSISMSELQGKRLCYLGINHLVNGKTEDGIRNLQDSLQMFNGSPDQKSLTLITLQILAIFSPFQNTSTELNELLCSAAGDTDQLPVLSLKQGEGRKLSNVTENQRGIIGVSDNPLKLEMIFIVSQTMQNFLNAETKQHFTNILHDMLSQIEREEHISVGVCKFHRQLLYVLGKMEDTTLQCVMRISFHEEALDRCSEKTPLHLVHKEALAACYEALGTTQHSLGNFNEAQNCYQHALDIRLKLFGEEHASTADSYNNLGTTQHSLGNLDAALDSKQHALDIRLKLFGEEHADTADTYNKLGTTQHSLGKFNAALDSYQHALDIRLKLFGEEHASTADSYNNLGATQHSLGNFNAALDSRQHALDIRLKLFGEEHASTADSYNNLGTTQHSLGNFNAALDSRQQALDIRLKLFGEENESTADSYNKLGTTQHSLGNLDSALDSYQLALDMRLKLFGEEHASTATSYNNLGATQHSLGKFNAALDSFQRSLHIRLKLFGEEHTVTANSYYSLGTTQHSLGKFNAALDSFQHALDMCLKMFGEQNASTANSYNNLGATQHSLGNFNAALDSRQHALDIRLKLFGEEHASTADSYCNLGTTQHSLGNFNAALDSRQHALDIRLKLFGEEHASTADSYNNLGTTQYSLGNLDAALDSFQHALDMCLKRFGEEHASTAKSYNNLGATQHSLGNLDSALDSKQRALDILLKLFGEEHPSTAESYNNLGTTQHSLGNFNAALDSRQHSKQHALDIRLKLFGEEHAVTANSYYSLGTTQHSLGNLDAALASKQHALDIRLKRFGEKHRRTADSYNNLGITQHLLGKFNAALDSYQHALDIRLKLFGKEHASTADSYCNLGTTQHSLGNFNAALDSDQRALDIRLKLFGEEHADTADTLHSFQHALHMCHKLFGEEHASTAESYNNLGATQHSLGNFNVALDSFQHAVHIRLKLFGEKHASTADSYNNLGTTQHSLGNFEAALDSKQHALKIRLKLFGEEHPVTADSYDNLGATQHSLGNFDAALDSKQHALDIRLKLFGEEHASTADTLDSNQHALDNRLKLFGEHHASTAESYNNLGTTQHSLGNLDAALDSDKHALEIRLKLFGEEHPSTADSYNNLGTTQHLLGNLDAALNSYQHALHMCLKLFGEEHASTAESYNNLGATQHSLGNFNVVLDSFQHAVHIRLKLFGERHASTADSYNNLGTTQHSLGNFEAALDSKQHALKIRLKLFGEEH</sequence>
<keyword evidence="1" id="KW-0677">Repeat</keyword>
<feature type="non-terminal residue" evidence="7">
    <location>
        <position position="2039"/>
    </location>
</feature>
<feature type="compositionally biased region" description="Polar residues" evidence="4">
    <location>
        <begin position="1"/>
        <end position="26"/>
    </location>
</feature>
<dbReference type="InterPro" id="IPR019734">
    <property type="entry name" value="TPR_rpt"/>
</dbReference>
<evidence type="ECO:0000259" key="6">
    <source>
        <dbReference type="Pfam" id="PF05729"/>
    </source>
</evidence>
<feature type="repeat" description="TPR" evidence="3">
    <location>
        <begin position="1724"/>
        <end position="1757"/>
    </location>
</feature>
<accession>A0ABN8SA96</accession>
<dbReference type="Gene3D" id="1.10.10.10">
    <property type="entry name" value="Winged helix-like DNA-binding domain superfamily/Winged helix DNA-binding domain"/>
    <property type="match status" value="1"/>
</dbReference>
<dbReference type="SUPFAM" id="SSF48452">
    <property type="entry name" value="TPR-like"/>
    <property type="match status" value="6"/>
</dbReference>
<feature type="repeat" description="TPR" evidence="3">
    <location>
        <begin position="1191"/>
        <end position="1224"/>
    </location>
</feature>
<evidence type="ECO:0000259" key="5">
    <source>
        <dbReference type="Pfam" id="PF01048"/>
    </source>
</evidence>
<dbReference type="EMBL" id="CALNXK010000564">
    <property type="protein sequence ID" value="CAH3187731.1"/>
    <property type="molecule type" value="Genomic_DNA"/>
</dbReference>
<feature type="domain" description="Nucleoside phosphorylase" evidence="5">
    <location>
        <begin position="107"/>
        <end position="303"/>
    </location>
</feature>
<dbReference type="Pfam" id="PF13424">
    <property type="entry name" value="TPR_12"/>
    <property type="match status" value="12"/>
</dbReference>
<dbReference type="InterPro" id="IPR027417">
    <property type="entry name" value="P-loop_NTPase"/>
</dbReference>
<proteinExistence type="predicted"/>
<protein>
    <recommendedName>
        <fullName evidence="9">Nephrocystin-3</fullName>
    </recommendedName>
</protein>